<feature type="repeat" description="TPR" evidence="5">
    <location>
        <begin position="321"/>
        <end position="354"/>
    </location>
</feature>
<dbReference type="NCBIfam" id="TIGR03142">
    <property type="entry name" value="cytochro_ccmI"/>
    <property type="match status" value="1"/>
</dbReference>
<dbReference type="AlphaFoldDB" id="A0A231UVS3"/>
<dbReference type="GO" id="GO:0030313">
    <property type="term" value="C:cell envelope"/>
    <property type="evidence" value="ECO:0007669"/>
    <property type="project" value="UniProtKB-SubCell"/>
</dbReference>
<dbReference type="SUPFAM" id="SSF48452">
    <property type="entry name" value="TPR-like"/>
    <property type="match status" value="1"/>
</dbReference>
<dbReference type="InterPro" id="IPR019734">
    <property type="entry name" value="TPR_rpt"/>
</dbReference>
<feature type="domain" description="Cytochrome c-type biogenesis protein H TPR" evidence="8">
    <location>
        <begin position="145"/>
        <end position="256"/>
    </location>
</feature>
<evidence type="ECO:0000256" key="7">
    <source>
        <dbReference type="SAM" id="Phobius"/>
    </source>
</evidence>
<evidence type="ECO:0000313" key="10">
    <source>
        <dbReference type="Proteomes" id="UP000215405"/>
    </source>
</evidence>
<dbReference type="InterPro" id="IPR011990">
    <property type="entry name" value="TPR-like_helical_dom_sf"/>
</dbReference>
<name>A0A231UVS3_9HYPH</name>
<feature type="transmembrane region" description="Helical" evidence="7">
    <location>
        <begin position="6"/>
        <end position="23"/>
    </location>
</feature>
<keyword evidence="7" id="KW-0472">Membrane</keyword>
<dbReference type="RefSeq" id="WP_094078213.1">
    <property type="nucleotide sequence ID" value="NZ_NBYO01000003.1"/>
</dbReference>
<organism evidence="9 10">
    <name type="scientific">Notoacmeibacter marinus</name>
    <dbReference type="NCBI Taxonomy" id="1876515"/>
    <lineage>
        <taxon>Bacteria</taxon>
        <taxon>Pseudomonadati</taxon>
        <taxon>Pseudomonadota</taxon>
        <taxon>Alphaproteobacteria</taxon>
        <taxon>Hyphomicrobiales</taxon>
        <taxon>Notoacmeibacteraceae</taxon>
        <taxon>Notoacmeibacter</taxon>
    </lineage>
</organism>
<keyword evidence="3" id="KW-0201">Cytochrome c-type biogenesis</keyword>
<feature type="compositionally biased region" description="Polar residues" evidence="6">
    <location>
        <begin position="370"/>
        <end position="385"/>
    </location>
</feature>
<proteinExistence type="predicted"/>
<evidence type="ECO:0000256" key="6">
    <source>
        <dbReference type="SAM" id="MobiDB-lite"/>
    </source>
</evidence>
<feature type="region of interest" description="Disordered" evidence="6">
    <location>
        <begin position="350"/>
        <end position="385"/>
    </location>
</feature>
<evidence type="ECO:0000256" key="3">
    <source>
        <dbReference type="ARBA" id="ARBA00022748"/>
    </source>
</evidence>
<dbReference type="Gene3D" id="1.25.40.10">
    <property type="entry name" value="Tetratricopeptide repeat domain"/>
    <property type="match status" value="2"/>
</dbReference>
<dbReference type="InterPro" id="IPR017560">
    <property type="entry name" value="Cyt_c_biogenesis_CcmI"/>
</dbReference>
<evidence type="ECO:0000259" key="8">
    <source>
        <dbReference type="Pfam" id="PF23914"/>
    </source>
</evidence>
<gene>
    <name evidence="9" type="ORF">B7H23_14880</name>
</gene>
<dbReference type="InterPro" id="IPR051263">
    <property type="entry name" value="C-type_cytochrome_biogenesis"/>
</dbReference>
<evidence type="ECO:0000256" key="5">
    <source>
        <dbReference type="PROSITE-ProRule" id="PRU00339"/>
    </source>
</evidence>
<dbReference type="PANTHER" id="PTHR47870">
    <property type="entry name" value="CYTOCHROME C-TYPE BIOGENESIS PROTEIN CCMH"/>
    <property type="match status" value="1"/>
</dbReference>
<accession>A0A231UVS3</accession>
<dbReference type="Pfam" id="PF23914">
    <property type="entry name" value="TPR_CcmH_CycH"/>
    <property type="match status" value="1"/>
</dbReference>
<dbReference type="GO" id="GO:0005886">
    <property type="term" value="C:plasma membrane"/>
    <property type="evidence" value="ECO:0007669"/>
    <property type="project" value="TreeGrafter"/>
</dbReference>
<protein>
    <submittedName>
        <fullName evidence="9">C-type cytochrome biogenesis protein CcmI</fullName>
    </submittedName>
</protein>
<dbReference type="Proteomes" id="UP000215405">
    <property type="component" value="Unassembled WGS sequence"/>
</dbReference>
<keyword evidence="7" id="KW-0812">Transmembrane</keyword>
<keyword evidence="10" id="KW-1185">Reference proteome</keyword>
<evidence type="ECO:0000256" key="4">
    <source>
        <dbReference type="ARBA" id="ARBA00022803"/>
    </source>
</evidence>
<dbReference type="EMBL" id="NBYO01000003">
    <property type="protein sequence ID" value="OXS99435.1"/>
    <property type="molecule type" value="Genomic_DNA"/>
</dbReference>
<evidence type="ECO:0000313" key="9">
    <source>
        <dbReference type="EMBL" id="OXS99435.1"/>
    </source>
</evidence>
<dbReference type="SMART" id="SM00028">
    <property type="entry name" value="TPR"/>
    <property type="match status" value="3"/>
</dbReference>
<dbReference type="InterPro" id="IPR056413">
    <property type="entry name" value="TPR_CcmH_CycH"/>
</dbReference>
<feature type="transmembrane region" description="Helical" evidence="7">
    <location>
        <begin position="92"/>
        <end position="112"/>
    </location>
</feature>
<evidence type="ECO:0000256" key="2">
    <source>
        <dbReference type="ARBA" id="ARBA00022737"/>
    </source>
</evidence>
<dbReference type="GO" id="GO:0017004">
    <property type="term" value="P:cytochrome complex assembly"/>
    <property type="evidence" value="ECO:0007669"/>
    <property type="project" value="UniProtKB-KW"/>
</dbReference>
<dbReference type="PANTHER" id="PTHR47870:SF4">
    <property type="entry name" value="CYTOCHROME C-TYPE BIOGENESIS PROTEIN CYCH"/>
    <property type="match status" value="1"/>
</dbReference>
<keyword evidence="4 5" id="KW-0802">TPR repeat</keyword>
<sequence length="385" mass="41196">MTLFWIIAAVLTLASIGAIVLFLPKAETADAVAEHAADEAVYRDQLTSLEREIERGSLDAPTASEARAEIGRRLLHARDRQKGDDRGRLPSAFLIVSVLAVPLVAWGLYGFLGEPDMPAQPLQARLQADPRNDSIGNLIARAERALAADPSDARGWSALAPIYMRVGRYDDAASAFRALVRLNGESGSLLAALGEAEIAAGGGIVTADVKQRLERAVELEPSEPRARYFLALAKRQEGDNAGAVQLWNELAESQDAGSPWFEAARQAAQLAAAEPAGDAPRGPDREAVAAAADMSADDRQAMIGQMVAGLDKRLEDNGGSIDEWLRLINAYRVLGDMDKGQDAVRRALEAFPEDEPAQTRIRSAADALSRSGNAPSPEVNSETRS</sequence>
<comment type="caution">
    <text evidence="9">The sequence shown here is derived from an EMBL/GenBank/DDBJ whole genome shotgun (WGS) entry which is preliminary data.</text>
</comment>
<comment type="subcellular location">
    <subcellularLocation>
        <location evidence="1">Cell envelope</location>
    </subcellularLocation>
</comment>
<dbReference type="PROSITE" id="PS50005">
    <property type="entry name" value="TPR"/>
    <property type="match status" value="2"/>
</dbReference>
<keyword evidence="2" id="KW-0677">Repeat</keyword>
<keyword evidence="7" id="KW-1133">Transmembrane helix</keyword>
<evidence type="ECO:0000256" key="1">
    <source>
        <dbReference type="ARBA" id="ARBA00004196"/>
    </source>
</evidence>
<reference evidence="10" key="1">
    <citation type="journal article" date="2017" name="Int. J. Syst. Evol. Microbiol.">
        <title>Notoacmeibacter marinus gen. nov., sp. nov., isolated from the gut of a limpet and proposal of Notoacmeibacteraceae fam. nov. in the order Rhizobiales of the class Alphaproteobacteria.</title>
        <authorList>
            <person name="Huang Z."/>
            <person name="Guo F."/>
            <person name="Lai Q."/>
        </authorList>
    </citation>
    <scope>NUCLEOTIDE SEQUENCE [LARGE SCALE GENOMIC DNA]</scope>
    <source>
        <strain evidence="10">XMTR2A4</strain>
    </source>
</reference>
<feature type="repeat" description="TPR" evidence="5">
    <location>
        <begin position="153"/>
        <end position="186"/>
    </location>
</feature>